<evidence type="ECO:0000313" key="3">
    <source>
        <dbReference type="Proteomes" id="UP000235371"/>
    </source>
</evidence>
<keyword evidence="1" id="KW-1133">Transmembrane helix</keyword>
<name>A0A2J6TIT4_9HELO</name>
<sequence length="95" mass="11174">MHFDCLNNYPVEQRRELVLGHNFLIPFFGGVFLGVFFGRFECDRRVQRNRVSAIPLSFSQLRCQPPIKIWQYPLQSHSPNLLPAFSFTSMLLRET</sequence>
<reference evidence="2 3" key="1">
    <citation type="submission" date="2016-04" db="EMBL/GenBank/DDBJ databases">
        <title>A degradative enzymes factory behind the ericoid mycorrhizal symbiosis.</title>
        <authorList>
            <consortium name="DOE Joint Genome Institute"/>
            <person name="Martino E."/>
            <person name="Morin E."/>
            <person name="Grelet G."/>
            <person name="Kuo A."/>
            <person name="Kohler A."/>
            <person name="Daghino S."/>
            <person name="Barry K."/>
            <person name="Choi C."/>
            <person name="Cichocki N."/>
            <person name="Clum A."/>
            <person name="Copeland A."/>
            <person name="Hainaut M."/>
            <person name="Haridas S."/>
            <person name="Labutti K."/>
            <person name="Lindquist E."/>
            <person name="Lipzen A."/>
            <person name="Khouja H.-R."/>
            <person name="Murat C."/>
            <person name="Ohm R."/>
            <person name="Olson A."/>
            <person name="Spatafora J."/>
            <person name="Veneault-Fourrey C."/>
            <person name="Henrissat B."/>
            <person name="Grigoriev I."/>
            <person name="Martin F."/>
            <person name="Perotto S."/>
        </authorList>
    </citation>
    <scope>NUCLEOTIDE SEQUENCE [LARGE SCALE GENOMIC DNA]</scope>
    <source>
        <strain evidence="2 3">E</strain>
    </source>
</reference>
<dbReference type="EMBL" id="KZ613783">
    <property type="protein sequence ID" value="PMD62915.1"/>
    <property type="molecule type" value="Genomic_DNA"/>
</dbReference>
<feature type="transmembrane region" description="Helical" evidence="1">
    <location>
        <begin position="20"/>
        <end position="40"/>
    </location>
</feature>
<gene>
    <name evidence="2" type="ORF">K444DRAFT_354033</name>
</gene>
<dbReference type="AlphaFoldDB" id="A0A2J6TIT4"/>
<evidence type="ECO:0000313" key="2">
    <source>
        <dbReference type="EMBL" id="PMD62915.1"/>
    </source>
</evidence>
<protein>
    <submittedName>
        <fullName evidence="2">Uncharacterized protein</fullName>
    </submittedName>
</protein>
<proteinExistence type="predicted"/>
<accession>A0A2J6TIT4</accession>
<keyword evidence="1" id="KW-0812">Transmembrane</keyword>
<keyword evidence="1" id="KW-0472">Membrane</keyword>
<dbReference type="Proteomes" id="UP000235371">
    <property type="component" value="Unassembled WGS sequence"/>
</dbReference>
<dbReference type="GeneID" id="36580197"/>
<organism evidence="2 3">
    <name type="scientific">Hyaloscypha bicolor E</name>
    <dbReference type="NCBI Taxonomy" id="1095630"/>
    <lineage>
        <taxon>Eukaryota</taxon>
        <taxon>Fungi</taxon>
        <taxon>Dikarya</taxon>
        <taxon>Ascomycota</taxon>
        <taxon>Pezizomycotina</taxon>
        <taxon>Leotiomycetes</taxon>
        <taxon>Helotiales</taxon>
        <taxon>Hyaloscyphaceae</taxon>
        <taxon>Hyaloscypha</taxon>
        <taxon>Hyaloscypha bicolor</taxon>
    </lineage>
</organism>
<keyword evidence="3" id="KW-1185">Reference proteome</keyword>
<dbReference type="InParanoid" id="A0A2J6TIT4"/>
<dbReference type="RefSeq" id="XP_024739819.1">
    <property type="nucleotide sequence ID" value="XM_024872116.1"/>
</dbReference>
<evidence type="ECO:0000256" key="1">
    <source>
        <dbReference type="SAM" id="Phobius"/>
    </source>
</evidence>